<accession>A0A1G9A072</accession>
<dbReference type="SUPFAM" id="SSF55874">
    <property type="entry name" value="ATPase domain of HSP90 chaperone/DNA topoisomerase II/histidine kinase"/>
    <property type="match status" value="1"/>
</dbReference>
<dbReference type="GO" id="GO:0000155">
    <property type="term" value="F:phosphorelay sensor kinase activity"/>
    <property type="evidence" value="ECO:0007669"/>
    <property type="project" value="InterPro"/>
</dbReference>
<proteinExistence type="predicted"/>
<dbReference type="EMBL" id="FNFO01000002">
    <property type="protein sequence ID" value="SDK19790.1"/>
    <property type="molecule type" value="Genomic_DNA"/>
</dbReference>
<evidence type="ECO:0000256" key="6">
    <source>
        <dbReference type="ARBA" id="ARBA00022777"/>
    </source>
</evidence>
<dbReference type="PANTHER" id="PTHR45436:SF5">
    <property type="entry name" value="SENSOR HISTIDINE KINASE TRCS"/>
    <property type="match status" value="1"/>
</dbReference>
<dbReference type="SMART" id="SM00388">
    <property type="entry name" value="HisKA"/>
    <property type="match status" value="1"/>
</dbReference>
<evidence type="ECO:0000256" key="3">
    <source>
        <dbReference type="ARBA" id="ARBA00022553"/>
    </source>
</evidence>
<dbReference type="SMART" id="SM00387">
    <property type="entry name" value="HATPase_c"/>
    <property type="match status" value="1"/>
</dbReference>
<dbReference type="InterPro" id="IPR003594">
    <property type="entry name" value="HATPase_dom"/>
</dbReference>
<evidence type="ECO:0000256" key="8">
    <source>
        <dbReference type="SAM" id="Phobius"/>
    </source>
</evidence>
<evidence type="ECO:0000256" key="7">
    <source>
        <dbReference type="ARBA" id="ARBA00022989"/>
    </source>
</evidence>
<keyword evidence="3" id="KW-0597">Phosphoprotein</keyword>
<keyword evidence="11" id="KW-1185">Reference proteome</keyword>
<dbReference type="PANTHER" id="PTHR45436">
    <property type="entry name" value="SENSOR HISTIDINE KINASE YKOH"/>
    <property type="match status" value="1"/>
</dbReference>
<dbReference type="InterPro" id="IPR036890">
    <property type="entry name" value="HATPase_C_sf"/>
</dbReference>
<dbReference type="EC" id="2.7.13.3" evidence="2"/>
<dbReference type="InterPro" id="IPR003661">
    <property type="entry name" value="HisK_dim/P_dom"/>
</dbReference>
<comment type="catalytic activity">
    <reaction evidence="1">
        <text>ATP + protein L-histidine = ADP + protein N-phospho-L-histidine.</text>
        <dbReference type="EC" id="2.7.13.3"/>
    </reaction>
</comment>
<dbReference type="InterPro" id="IPR005467">
    <property type="entry name" value="His_kinase_dom"/>
</dbReference>
<dbReference type="InterPro" id="IPR036097">
    <property type="entry name" value="HisK_dim/P_sf"/>
</dbReference>
<evidence type="ECO:0000313" key="10">
    <source>
        <dbReference type="EMBL" id="SDK19790.1"/>
    </source>
</evidence>
<dbReference type="AlphaFoldDB" id="A0A1G9A072"/>
<keyword evidence="7 8" id="KW-1133">Transmembrane helix</keyword>
<evidence type="ECO:0000256" key="2">
    <source>
        <dbReference type="ARBA" id="ARBA00012438"/>
    </source>
</evidence>
<name>A0A1G9A072_9BACT</name>
<evidence type="ECO:0000259" key="9">
    <source>
        <dbReference type="PROSITE" id="PS50109"/>
    </source>
</evidence>
<dbReference type="OrthoDB" id="1522504at2"/>
<dbReference type="Proteomes" id="UP000198510">
    <property type="component" value="Unassembled WGS sequence"/>
</dbReference>
<dbReference type="CDD" id="cd00082">
    <property type="entry name" value="HisKA"/>
    <property type="match status" value="1"/>
</dbReference>
<dbReference type="Gene3D" id="3.30.565.10">
    <property type="entry name" value="Histidine kinase-like ATPase, C-terminal domain"/>
    <property type="match status" value="1"/>
</dbReference>
<evidence type="ECO:0000256" key="1">
    <source>
        <dbReference type="ARBA" id="ARBA00000085"/>
    </source>
</evidence>
<keyword evidence="5 8" id="KW-0812">Transmembrane</keyword>
<keyword evidence="4" id="KW-0808">Transferase</keyword>
<evidence type="ECO:0000313" key="11">
    <source>
        <dbReference type="Proteomes" id="UP000198510"/>
    </source>
</evidence>
<sequence length="456" mass="52982">MKLITKTTWLYLFIITLVLALGGWLIYQETRQRTEKAVERYFAWRIDRTMGWLERHEDEIDTLDFARNNADNRSYQVRSGHWANPGPDRIFDTLMREEPVIAGWSSTLSLEKNVLSTPEPAEPELKPYRGFRGIREINGRQYEMQIYRSMELESQILNQTVATLSYGLVTLTILLLLSSYLLSRFLWRPFYRTLEVIRQYSFRQEVPLQLPGSSTHEFNELNSLFTQMTERLEHDYRNIKEYTENISHEIQTPLAIIRAKTEHLINSENADPDKMRNLGSIHEACSTLSRLSRTLSLISKIDNQEFNNAQQIELKPTVEQTLFRFKELAELKDIEVTAELEEGVAVRLDPYLLDLLLGNLMKNAVHHNFHGGKIWISLRPHHFSIANTGEPLDFDREKLFERFPRNGMGCARNGANGRSRASLGLGLAIVKKISELNNIRVGYAYEKNLHEFSLSF</sequence>
<dbReference type="Pfam" id="PF00512">
    <property type="entry name" value="HisKA"/>
    <property type="match status" value="1"/>
</dbReference>
<organism evidence="10 11">
    <name type="scientific">Catalinimonas alkaloidigena</name>
    <dbReference type="NCBI Taxonomy" id="1075417"/>
    <lineage>
        <taxon>Bacteria</taxon>
        <taxon>Pseudomonadati</taxon>
        <taxon>Bacteroidota</taxon>
        <taxon>Cytophagia</taxon>
        <taxon>Cytophagales</taxon>
        <taxon>Catalimonadaceae</taxon>
        <taxon>Catalinimonas</taxon>
    </lineage>
</organism>
<gene>
    <name evidence="10" type="ORF">SAMN05421823_102118</name>
</gene>
<evidence type="ECO:0000256" key="4">
    <source>
        <dbReference type="ARBA" id="ARBA00022679"/>
    </source>
</evidence>
<dbReference type="Gene3D" id="6.10.340.10">
    <property type="match status" value="1"/>
</dbReference>
<dbReference type="RefSeq" id="WP_089679490.1">
    <property type="nucleotide sequence ID" value="NZ_FNFO01000002.1"/>
</dbReference>
<dbReference type="Gene3D" id="1.10.287.130">
    <property type="match status" value="1"/>
</dbReference>
<dbReference type="GO" id="GO:0005886">
    <property type="term" value="C:plasma membrane"/>
    <property type="evidence" value="ECO:0007669"/>
    <property type="project" value="TreeGrafter"/>
</dbReference>
<feature type="transmembrane region" description="Helical" evidence="8">
    <location>
        <begin position="164"/>
        <end position="182"/>
    </location>
</feature>
<dbReference type="STRING" id="1075417.SAMN05421823_102118"/>
<dbReference type="PROSITE" id="PS50109">
    <property type="entry name" value="HIS_KIN"/>
    <property type="match status" value="1"/>
</dbReference>
<evidence type="ECO:0000256" key="5">
    <source>
        <dbReference type="ARBA" id="ARBA00022692"/>
    </source>
</evidence>
<dbReference type="SUPFAM" id="SSF47384">
    <property type="entry name" value="Homodimeric domain of signal transducing histidine kinase"/>
    <property type="match status" value="1"/>
</dbReference>
<feature type="transmembrane region" description="Helical" evidence="8">
    <location>
        <begin position="9"/>
        <end position="27"/>
    </location>
</feature>
<keyword evidence="8" id="KW-0472">Membrane</keyword>
<dbReference type="InterPro" id="IPR050428">
    <property type="entry name" value="TCS_sensor_his_kinase"/>
</dbReference>
<keyword evidence="6 10" id="KW-0418">Kinase</keyword>
<protein>
    <recommendedName>
        <fullName evidence="2">histidine kinase</fullName>
        <ecNumber evidence="2">2.7.13.3</ecNumber>
    </recommendedName>
</protein>
<feature type="domain" description="Histidine kinase" evidence="9">
    <location>
        <begin position="245"/>
        <end position="456"/>
    </location>
</feature>
<reference evidence="10 11" key="1">
    <citation type="submission" date="2016-10" db="EMBL/GenBank/DDBJ databases">
        <authorList>
            <person name="de Groot N.N."/>
        </authorList>
    </citation>
    <scope>NUCLEOTIDE SEQUENCE [LARGE SCALE GENOMIC DNA]</scope>
    <source>
        <strain evidence="10 11">DSM 25186</strain>
    </source>
</reference>
<dbReference type="Pfam" id="PF02518">
    <property type="entry name" value="HATPase_c"/>
    <property type="match status" value="1"/>
</dbReference>